<dbReference type="Proteomes" id="UP000190867">
    <property type="component" value="Unassembled WGS sequence"/>
</dbReference>
<accession>A0A1T0AUP3</accession>
<evidence type="ECO:0000256" key="1">
    <source>
        <dbReference type="SAM" id="SignalP"/>
    </source>
</evidence>
<dbReference type="RefSeq" id="WP_078235985.1">
    <property type="nucleotide sequence ID" value="NZ_MUYA01000002.1"/>
</dbReference>
<reference evidence="2 3" key="1">
    <citation type="submission" date="2017-02" db="EMBL/GenBank/DDBJ databases">
        <title>Draft genome sequence of Haemophilus paracuniculus CCUG 43573 type strain.</title>
        <authorList>
            <person name="Engstrom-Jakobsson H."/>
            <person name="Salva-Serra F."/>
            <person name="Thorell K."/>
            <person name="Gonzales-Siles L."/>
            <person name="Karlsson R."/>
            <person name="Boulund F."/>
            <person name="Engstrand L."/>
            <person name="Kristiansson E."/>
            <person name="Moore E."/>
        </authorList>
    </citation>
    <scope>NUCLEOTIDE SEQUENCE [LARGE SCALE GENOMIC DNA]</scope>
    <source>
        <strain evidence="2 3">CCUG 43573</strain>
    </source>
</reference>
<name>A0A1T0AUP3_9PAST</name>
<dbReference type="AlphaFoldDB" id="A0A1T0AUP3"/>
<comment type="caution">
    <text evidence="2">The sequence shown here is derived from an EMBL/GenBank/DDBJ whole genome shotgun (WGS) entry which is preliminary data.</text>
</comment>
<proteinExistence type="predicted"/>
<organism evidence="2 3">
    <name type="scientific">Haemophilus paracuniculus</name>
    <dbReference type="NCBI Taxonomy" id="734"/>
    <lineage>
        <taxon>Bacteria</taxon>
        <taxon>Pseudomonadati</taxon>
        <taxon>Pseudomonadota</taxon>
        <taxon>Gammaproteobacteria</taxon>
        <taxon>Pasteurellales</taxon>
        <taxon>Pasteurellaceae</taxon>
        <taxon>Haemophilus</taxon>
    </lineage>
</organism>
<protein>
    <submittedName>
        <fullName evidence="2">Uncharacterized protein</fullName>
    </submittedName>
</protein>
<evidence type="ECO:0000313" key="2">
    <source>
        <dbReference type="EMBL" id="OOS00534.1"/>
    </source>
</evidence>
<gene>
    <name evidence="2" type="ORF">B0187_01110</name>
</gene>
<dbReference type="STRING" id="734.B0187_01110"/>
<keyword evidence="1" id="KW-0732">Signal</keyword>
<feature type="signal peptide" evidence="1">
    <location>
        <begin position="1"/>
        <end position="21"/>
    </location>
</feature>
<feature type="chain" id="PRO_5012661968" evidence="1">
    <location>
        <begin position="22"/>
        <end position="186"/>
    </location>
</feature>
<keyword evidence="3" id="KW-1185">Reference proteome</keyword>
<dbReference type="EMBL" id="MUYA01000002">
    <property type="protein sequence ID" value="OOS00534.1"/>
    <property type="molecule type" value="Genomic_DNA"/>
</dbReference>
<evidence type="ECO:0000313" key="3">
    <source>
        <dbReference type="Proteomes" id="UP000190867"/>
    </source>
</evidence>
<sequence>MKKTIVVSMAIALSLSAVVEAKGMRASGSRSMSVARPVAAKPVQPAQNSANKADATFANTPNQAIPNNANNAGGNRLASFATGAAAGYVISQALAPNQAVANENNPAQAQQAVGSAQNSASQAVSSVPTFQSIGGQVDPFLVEKTDGYRRYCLNGVQYLAAPLAGQAAPILMVNKDGSPAQCQIAR</sequence>
<dbReference type="OrthoDB" id="5678217at2"/>